<dbReference type="AlphaFoldDB" id="A0A7J7FDQ4"/>
<evidence type="ECO:0000256" key="1">
    <source>
        <dbReference type="SAM" id="MobiDB-lite"/>
    </source>
</evidence>
<dbReference type="Proteomes" id="UP000551758">
    <property type="component" value="Unassembled WGS sequence"/>
</dbReference>
<evidence type="ECO:0000313" key="2">
    <source>
        <dbReference type="EMBL" id="KAF5926130.1"/>
    </source>
</evidence>
<sequence length="85" mass="9538">MTEITCRGGTRDRNTFSAIQSEVAPNQMLLQKSQSYLKNYGFNADNVEGKKIRDLLSPRGHTSYPKRTAIGPPQDQSLQLRHGAF</sequence>
<keyword evidence="3" id="KW-1185">Reference proteome</keyword>
<evidence type="ECO:0000313" key="3">
    <source>
        <dbReference type="Proteomes" id="UP000551758"/>
    </source>
</evidence>
<comment type="caution">
    <text evidence="2">The sequence shown here is derived from an EMBL/GenBank/DDBJ whole genome shotgun (WGS) entry which is preliminary data.</text>
</comment>
<organism evidence="2 3">
    <name type="scientific">Diceros bicornis minor</name>
    <name type="common">South-central black rhinoceros</name>
    <dbReference type="NCBI Taxonomy" id="77932"/>
    <lineage>
        <taxon>Eukaryota</taxon>
        <taxon>Metazoa</taxon>
        <taxon>Chordata</taxon>
        <taxon>Craniata</taxon>
        <taxon>Vertebrata</taxon>
        <taxon>Euteleostomi</taxon>
        <taxon>Mammalia</taxon>
        <taxon>Eutheria</taxon>
        <taxon>Laurasiatheria</taxon>
        <taxon>Perissodactyla</taxon>
        <taxon>Rhinocerotidae</taxon>
        <taxon>Diceros</taxon>
    </lineage>
</organism>
<accession>A0A7J7FDQ4</accession>
<reference evidence="2 3" key="1">
    <citation type="journal article" date="2020" name="Mol. Biol. Evol.">
        <title>Interspecific Gene Flow and the Evolution of Specialization in Black and White Rhinoceros.</title>
        <authorList>
            <person name="Moodley Y."/>
            <person name="Westbury M.V."/>
            <person name="Russo I.M."/>
            <person name="Gopalakrishnan S."/>
            <person name="Rakotoarivelo A."/>
            <person name="Olsen R.A."/>
            <person name="Prost S."/>
            <person name="Tunstall T."/>
            <person name="Ryder O.A."/>
            <person name="Dalen L."/>
            <person name="Bruford M.W."/>
        </authorList>
    </citation>
    <scope>NUCLEOTIDE SEQUENCE [LARGE SCALE GENOMIC DNA]</scope>
    <source>
        <strain evidence="2">SBR-YM</strain>
        <tissue evidence="2">Skin</tissue>
    </source>
</reference>
<proteinExistence type="predicted"/>
<dbReference type="EMBL" id="JACDTQ010000773">
    <property type="protein sequence ID" value="KAF5926130.1"/>
    <property type="molecule type" value="Genomic_DNA"/>
</dbReference>
<feature type="region of interest" description="Disordered" evidence="1">
    <location>
        <begin position="56"/>
        <end position="85"/>
    </location>
</feature>
<protein>
    <submittedName>
        <fullName evidence="2">Uncharacterized protein</fullName>
    </submittedName>
</protein>
<gene>
    <name evidence="2" type="ORF">HPG69_011256</name>
</gene>
<name>A0A7J7FDQ4_DICBM</name>